<dbReference type="Proteomes" id="UP000747542">
    <property type="component" value="Unassembled WGS sequence"/>
</dbReference>
<keyword evidence="10" id="KW-1133">Transmembrane helix</keyword>
<dbReference type="InterPro" id="IPR036719">
    <property type="entry name" value="Neuro-gated_channel_TM_sf"/>
</dbReference>
<dbReference type="InterPro" id="IPR001304">
    <property type="entry name" value="C-type_lectin-like"/>
</dbReference>
<dbReference type="Gene3D" id="1.20.58.390">
    <property type="entry name" value="Neurotransmitter-gated ion-channel transmembrane domain"/>
    <property type="match status" value="1"/>
</dbReference>
<dbReference type="InterPro" id="IPR036734">
    <property type="entry name" value="Neur_chan_lig-bd_sf"/>
</dbReference>
<dbReference type="PROSITE" id="PS01209">
    <property type="entry name" value="LDLRA_1"/>
    <property type="match status" value="1"/>
</dbReference>
<sequence>MYNRRGQKNSLYYNYSKQYWFPNFTTQLALHQWVHYCHVFSSGEYRAFVDGEERVQGSLVTQVLPLPLNSSLILGQEQDLVGGGFDITQIFHGYIAQVNIWNKSLTQKEVEDMSACRHYDVGNVFSTDMDELEVFGAVLVETVQLHTFCEKTVKFVIFPEPRDLETSKLMCQRVGHVIYGPGTVKENTNLHNVSLQFVHTCAANYHLWIGLTDEKEEGTWRKISDNETVEELSFDTGQPNGKTDENCLYMAQGSGLWLDVYCHTDWLACVPCTKQHDSPLRLRGLCLRRKEETYYEVLGYRNSKPYFHGFYGFMLYTVGDGEWLLKDIKKSTLVASLKLTSTNSYPIGRNTWSLNSSVCTMSSGTELELSLSACDDNEFTCANGDCIPKERRCDLNYDCSDFTDERKCNLVLMPESYQAERPPDTMMTGEAVQLASVIQILRFMKIDDISRTIRLEMIADIMWKDARLKYLNLKDIMERNRLSAQEASGVWRPLLEFPTLYDGNIKLHQEATYLTKTGRPLPRDFNDVKMDTVYSGDSATLMQKQHYIGTFACPFDMFYYPFDTQRCSVLLQLSLVTLEVVAFIEDGARVEYLGDKELPSYIIAKKQVTVIQRGNNHTRHSVLSVELELRRRWTVIVLSVYLPTTMLLVIGYSTLFVRVDLLQVRLNVSLTTLLVLYTLSNTTSDALPITAYVKLIDVWFLYCISLLFFVILCHVVVEYLQANFSVIKVRPVYAPPKFTPHSILRFTRAVVVPVVVVSRMKV</sequence>
<dbReference type="InterPro" id="IPR006202">
    <property type="entry name" value="Neur_chan_lig-bd"/>
</dbReference>
<keyword evidence="4" id="KW-0106">Calcium</keyword>
<feature type="disulfide bond" evidence="8">
    <location>
        <begin position="393"/>
        <end position="408"/>
    </location>
</feature>
<dbReference type="InterPro" id="IPR016186">
    <property type="entry name" value="C-type_lectin-like/link_sf"/>
</dbReference>
<dbReference type="GO" id="GO:0016020">
    <property type="term" value="C:membrane"/>
    <property type="evidence" value="ECO:0007669"/>
    <property type="project" value="UniProtKB-SubCell"/>
</dbReference>
<dbReference type="SUPFAM" id="SSF63712">
    <property type="entry name" value="Nicotinic receptor ligand binding domain-like"/>
    <property type="match status" value="1"/>
</dbReference>
<dbReference type="InterPro" id="IPR023415">
    <property type="entry name" value="LDLR_class-A_CS"/>
</dbReference>
<comment type="caution">
    <text evidence="9">Lacks conserved residue(s) required for the propagation of feature annotation.</text>
</comment>
<dbReference type="PROSITE" id="PS51828">
    <property type="entry name" value="PTX_2"/>
    <property type="match status" value="1"/>
</dbReference>
<comment type="cofactor">
    <cofactor evidence="1">
        <name>Ca(2+)</name>
        <dbReference type="ChEBI" id="CHEBI:29108"/>
    </cofactor>
</comment>
<protein>
    <submittedName>
        <fullName evidence="13">Glutamate-gated chloride channel-like 5</fullName>
    </submittedName>
</protein>
<keyword evidence="3" id="KW-0479">Metal-binding</keyword>
<dbReference type="Pfam" id="PF00059">
    <property type="entry name" value="Lectin_C"/>
    <property type="match status" value="1"/>
</dbReference>
<dbReference type="InterPro" id="IPR036055">
    <property type="entry name" value="LDL_receptor-like_sf"/>
</dbReference>
<dbReference type="InterPro" id="IPR051360">
    <property type="entry name" value="Neuronal_Pentraxin_Related"/>
</dbReference>
<evidence type="ECO:0000259" key="12">
    <source>
        <dbReference type="PROSITE" id="PS51828"/>
    </source>
</evidence>
<evidence type="ECO:0000256" key="7">
    <source>
        <dbReference type="ARBA" id="ARBA00023180"/>
    </source>
</evidence>
<dbReference type="SUPFAM" id="SSF90112">
    <property type="entry name" value="Neurotransmitter-gated ion-channel transmembrane pore"/>
    <property type="match status" value="1"/>
</dbReference>
<evidence type="ECO:0000256" key="8">
    <source>
        <dbReference type="PROSITE-ProRule" id="PRU00124"/>
    </source>
</evidence>
<dbReference type="PRINTS" id="PR00895">
    <property type="entry name" value="PENTAXIN"/>
</dbReference>
<organism evidence="13 14">
    <name type="scientific">Homarus americanus</name>
    <name type="common">American lobster</name>
    <dbReference type="NCBI Taxonomy" id="6706"/>
    <lineage>
        <taxon>Eukaryota</taxon>
        <taxon>Metazoa</taxon>
        <taxon>Ecdysozoa</taxon>
        <taxon>Arthropoda</taxon>
        <taxon>Crustacea</taxon>
        <taxon>Multicrustacea</taxon>
        <taxon>Malacostraca</taxon>
        <taxon>Eumalacostraca</taxon>
        <taxon>Eucarida</taxon>
        <taxon>Decapoda</taxon>
        <taxon>Pleocyemata</taxon>
        <taxon>Astacidea</taxon>
        <taxon>Nephropoidea</taxon>
        <taxon>Nephropidae</taxon>
        <taxon>Homarus</taxon>
    </lineage>
</organism>
<name>A0A8J5N9I8_HOMAM</name>
<dbReference type="EMBL" id="JAHLQT010006108">
    <property type="protein sequence ID" value="KAG7175378.1"/>
    <property type="molecule type" value="Genomic_DNA"/>
</dbReference>
<dbReference type="Gene3D" id="2.70.170.10">
    <property type="entry name" value="Neurotransmitter-gated ion-channel ligand-binding domain"/>
    <property type="match status" value="1"/>
</dbReference>
<keyword evidence="5 10" id="KW-0472">Membrane</keyword>
<keyword evidence="10" id="KW-0812">Transmembrane</keyword>
<reference evidence="13" key="1">
    <citation type="journal article" date="2021" name="Sci. Adv.">
        <title>The American lobster genome reveals insights on longevity, neural, and immune adaptations.</title>
        <authorList>
            <person name="Polinski J.M."/>
            <person name="Zimin A.V."/>
            <person name="Clark K.F."/>
            <person name="Kohn A.B."/>
            <person name="Sadowski N."/>
            <person name="Timp W."/>
            <person name="Ptitsyn A."/>
            <person name="Khanna P."/>
            <person name="Romanova D.Y."/>
            <person name="Williams P."/>
            <person name="Greenwood S.J."/>
            <person name="Moroz L.L."/>
            <person name="Walt D.R."/>
            <person name="Bodnar A.G."/>
        </authorList>
    </citation>
    <scope>NUCLEOTIDE SEQUENCE</scope>
    <source>
        <strain evidence="13">GMGI-L3</strain>
    </source>
</reference>
<dbReference type="PROSITE" id="PS50068">
    <property type="entry name" value="LDLRA_2"/>
    <property type="match status" value="1"/>
</dbReference>
<dbReference type="AlphaFoldDB" id="A0A8J5N9I8"/>
<evidence type="ECO:0000256" key="9">
    <source>
        <dbReference type="PROSITE-ProRule" id="PRU01172"/>
    </source>
</evidence>
<feature type="domain" description="Pentraxin (PTX)" evidence="12">
    <location>
        <begin position="1"/>
        <end position="149"/>
    </location>
</feature>
<feature type="transmembrane region" description="Helical" evidence="10">
    <location>
        <begin position="662"/>
        <end position="679"/>
    </location>
</feature>
<dbReference type="PANTHER" id="PTHR19277:SF125">
    <property type="entry name" value="B6"/>
    <property type="match status" value="1"/>
</dbReference>
<keyword evidence="6 8" id="KW-1015">Disulfide bond</keyword>
<dbReference type="PROSITE" id="PS00236">
    <property type="entry name" value="NEUROTR_ION_CHANNEL"/>
    <property type="match status" value="1"/>
</dbReference>
<feature type="disulfide bond" evidence="8">
    <location>
        <begin position="381"/>
        <end position="399"/>
    </location>
</feature>
<dbReference type="InterPro" id="IPR001759">
    <property type="entry name" value="PTX_dom"/>
</dbReference>
<dbReference type="Gene3D" id="2.60.120.200">
    <property type="match status" value="1"/>
</dbReference>
<evidence type="ECO:0000256" key="10">
    <source>
        <dbReference type="SAM" id="Phobius"/>
    </source>
</evidence>
<evidence type="ECO:0000256" key="3">
    <source>
        <dbReference type="ARBA" id="ARBA00022723"/>
    </source>
</evidence>
<evidence type="ECO:0000259" key="11">
    <source>
        <dbReference type="PROSITE" id="PS50041"/>
    </source>
</evidence>
<comment type="caution">
    <text evidence="13">The sequence shown here is derived from an EMBL/GenBank/DDBJ whole genome shotgun (WGS) entry which is preliminary data.</text>
</comment>
<dbReference type="SUPFAM" id="SSF49899">
    <property type="entry name" value="Concanavalin A-like lectins/glucanases"/>
    <property type="match status" value="1"/>
</dbReference>
<comment type="subcellular location">
    <subcellularLocation>
        <location evidence="2">Membrane</location>
        <topology evidence="2">Multi-pass membrane protein</topology>
    </subcellularLocation>
</comment>
<dbReference type="GO" id="GO:0005230">
    <property type="term" value="F:extracellular ligand-gated monoatomic ion channel activity"/>
    <property type="evidence" value="ECO:0007669"/>
    <property type="project" value="InterPro"/>
</dbReference>
<dbReference type="CDD" id="cd00037">
    <property type="entry name" value="CLECT"/>
    <property type="match status" value="1"/>
</dbReference>
<dbReference type="Gene3D" id="4.10.400.10">
    <property type="entry name" value="Low-density Lipoprotein Receptor"/>
    <property type="match status" value="1"/>
</dbReference>
<accession>A0A8J5N9I8</accession>
<proteinExistence type="predicted"/>
<dbReference type="InterPro" id="IPR016187">
    <property type="entry name" value="CTDL_fold"/>
</dbReference>
<keyword evidence="14" id="KW-1185">Reference proteome</keyword>
<dbReference type="PANTHER" id="PTHR19277">
    <property type="entry name" value="PENTRAXIN"/>
    <property type="match status" value="1"/>
</dbReference>
<evidence type="ECO:0000256" key="5">
    <source>
        <dbReference type="ARBA" id="ARBA00023136"/>
    </source>
</evidence>
<dbReference type="Pfam" id="PF02931">
    <property type="entry name" value="Neur_chan_LBD"/>
    <property type="match status" value="1"/>
</dbReference>
<evidence type="ECO:0000256" key="2">
    <source>
        <dbReference type="ARBA" id="ARBA00004141"/>
    </source>
</evidence>
<dbReference type="GO" id="GO:0046872">
    <property type="term" value="F:metal ion binding"/>
    <property type="evidence" value="ECO:0007669"/>
    <property type="project" value="UniProtKB-KW"/>
</dbReference>
<feature type="transmembrane region" description="Helical" evidence="10">
    <location>
        <begin position="699"/>
        <end position="720"/>
    </location>
</feature>
<dbReference type="InterPro" id="IPR038050">
    <property type="entry name" value="Neuro_actylchol_rec"/>
</dbReference>
<keyword evidence="7" id="KW-0325">Glycoprotein</keyword>
<dbReference type="SUPFAM" id="SSF56436">
    <property type="entry name" value="C-type lectin-like"/>
    <property type="match status" value="1"/>
</dbReference>
<dbReference type="SUPFAM" id="SSF57424">
    <property type="entry name" value="LDL receptor-like module"/>
    <property type="match status" value="1"/>
</dbReference>
<gene>
    <name evidence="13" type="primary">GluCa-L5</name>
    <name evidence="13" type="ORF">Hamer_G001451</name>
</gene>
<evidence type="ECO:0000313" key="13">
    <source>
        <dbReference type="EMBL" id="KAG7175378.1"/>
    </source>
</evidence>
<dbReference type="CDD" id="cd00112">
    <property type="entry name" value="LDLa"/>
    <property type="match status" value="1"/>
</dbReference>
<dbReference type="Gene3D" id="3.10.100.10">
    <property type="entry name" value="Mannose-Binding Protein A, subunit A"/>
    <property type="match status" value="1"/>
</dbReference>
<dbReference type="InterPro" id="IPR002172">
    <property type="entry name" value="LDrepeatLR_classA_rpt"/>
</dbReference>
<feature type="transmembrane region" description="Helical" evidence="10">
    <location>
        <begin position="633"/>
        <end position="655"/>
    </location>
</feature>
<evidence type="ECO:0000256" key="4">
    <source>
        <dbReference type="ARBA" id="ARBA00022837"/>
    </source>
</evidence>
<evidence type="ECO:0000313" key="14">
    <source>
        <dbReference type="Proteomes" id="UP000747542"/>
    </source>
</evidence>
<dbReference type="SMART" id="SM00192">
    <property type="entry name" value="LDLa"/>
    <property type="match status" value="1"/>
</dbReference>
<evidence type="ECO:0000256" key="6">
    <source>
        <dbReference type="ARBA" id="ARBA00023157"/>
    </source>
</evidence>
<feature type="domain" description="C-type lectin" evidence="11">
    <location>
        <begin position="155"/>
        <end position="262"/>
    </location>
</feature>
<dbReference type="InterPro" id="IPR018000">
    <property type="entry name" value="Neurotransmitter_ion_chnl_CS"/>
</dbReference>
<dbReference type="Pfam" id="PF00057">
    <property type="entry name" value="Ldl_recept_a"/>
    <property type="match status" value="1"/>
</dbReference>
<dbReference type="SMART" id="SM00159">
    <property type="entry name" value="PTX"/>
    <property type="match status" value="1"/>
</dbReference>
<dbReference type="InterPro" id="IPR013320">
    <property type="entry name" value="ConA-like_dom_sf"/>
</dbReference>
<dbReference type="Pfam" id="PF00354">
    <property type="entry name" value="Pentaxin"/>
    <property type="match status" value="1"/>
</dbReference>
<evidence type="ECO:0000256" key="1">
    <source>
        <dbReference type="ARBA" id="ARBA00001913"/>
    </source>
</evidence>
<feature type="disulfide bond" evidence="8">
    <location>
        <begin position="374"/>
        <end position="386"/>
    </location>
</feature>
<dbReference type="PROSITE" id="PS50041">
    <property type="entry name" value="C_TYPE_LECTIN_2"/>
    <property type="match status" value="1"/>
</dbReference>